<organism evidence="1 2">
    <name type="scientific">Pseudomonas syringae pv. actinidiae</name>
    <dbReference type="NCBI Taxonomy" id="103796"/>
    <lineage>
        <taxon>Bacteria</taxon>
        <taxon>Pseudomonadati</taxon>
        <taxon>Pseudomonadota</taxon>
        <taxon>Gammaproteobacteria</taxon>
        <taxon>Pseudomonadales</taxon>
        <taxon>Pseudomonadaceae</taxon>
        <taxon>Pseudomonas</taxon>
        <taxon>Pseudomonas syringae</taxon>
    </lineage>
</organism>
<reference evidence="1 2" key="1">
    <citation type="submission" date="2018-04" db="EMBL/GenBank/DDBJ databases">
        <title>Draft genome sequence of Pseudomonas syringae pv. actinidiae biovar 3 strains isolated from kiwifruit in Kagawa prefecture.</title>
        <authorList>
            <person name="Tabuchi M."/>
            <person name="Saito M."/>
            <person name="Fujiwara S."/>
            <person name="Sasa N."/>
            <person name="Akimitsu K."/>
            <person name="Gomi K."/>
            <person name="Konishi-Sugita S."/>
            <person name="Hamano K."/>
            <person name="Kataoka I."/>
        </authorList>
    </citation>
    <scope>NUCLEOTIDE SEQUENCE [LARGE SCALE GENOMIC DNA]</scope>
    <source>
        <strain evidence="1 2">MAFF212211</strain>
    </source>
</reference>
<gene>
    <name evidence="1" type="ORF">KPSA3_03901</name>
</gene>
<evidence type="ECO:0000313" key="1">
    <source>
        <dbReference type="EMBL" id="GBH17924.1"/>
    </source>
</evidence>
<accession>A0AAN4TM34</accession>
<dbReference type="AlphaFoldDB" id="A0AAN4TM34"/>
<dbReference type="Proteomes" id="UP000248291">
    <property type="component" value="Unassembled WGS sequence"/>
</dbReference>
<protein>
    <submittedName>
        <fullName evidence="1">Uncharacterized protein</fullName>
    </submittedName>
</protein>
<sequence length="34" mass="4152">MYSGLRRQYRSYRHSHNDAAYLRRLLRVNSVVGR</sequence>
<name>A0AAN4TM34_PSESF</name>
<comment type="caution">
    <text evidence="1">The sequence shown here is derived from an EMBL/GenBank/DDBJ whole genome shotgun (WGS) entry which is preliminary data.</text>
</comment>
<evidence type="ECO:0000313" key="2">
    <source>
        <dbReference type="Proteomes" id="UP000248291"/>
    </source>
</evidence>
<dbReference type="EMBL" id="BGKA01000129">
    <property type="protein sequence ID" value="GBH17924.1"/>
    <property type="molecule type" value="Genomic_DNA"/>
</dbReference>
<proteinExistence type="predicted"/>